<organism evidence="2">
    <name type="scientific">marine sediment metagenome</name>
    <dbReference type="NCBI Taxonomy" id="412755"/>
    <lineage>
        <taxon>unclassified sequences</taxon>
        <taxon>metagenomes</taxon>
        <taxon>ecological metagenomes</taxon>
    </lineage>
</organism>
<feature type="region of interest" description="Disordered" evidence="1">
    <location>
        <begin position="1"/>
        <end position="26"/>
    </location>
</feature>
<evidence type="ECO:0000256" key="1">
    <source>
        <dbReference type="SAM" id="MobiDB-lite"/>
    </source>
</evidence>
<comment type="caution">
    <text evidence="2">The sequence shown here is derived from an EMBL/GenBank/DDBJ whole genome shotgun (WGS) entry which is preliminary data.</text>
</comment>
<proteinExistence type="predicted"/>
<sequence>MAKLEHAGQYREPETTFTGEVKEHPPLDRESQIKFMVDAPARHETIVDRWMKDDEICALVSRKPPN</sequence>
<gene>
    <name evidence="2" type="ORF">LCGC14_0043640</name>
</gene>
<accession>A0A0F9VTI7</accession>
<reference evidence="2" key="1">
    <citation type="journal article" date="2015" name="Nature">
        <title>Complex archaea that bridge the gap between prokaryotes and eukaryotes.</title>
        <authorList>
            <person name="Spang A."/>
            <person name="Saw J.H."/>
            <person name="Jorgensen S.L."/>
            <person name="Zaremba-Niedzwiedzka K."/>
            <person name="Martijn J."/>
            <person name="Lind A.E."/>
            <person name="van Eijk R."/>
            <person name="Schleper C."/>
            <person name="Guy L."/>
            <person name="Ettema T.J."/>
        </authorList>
    </citation>
    <scope>NUCLEOTIDE SEQUENCE</scope>
</reference>
<protein>
    <submittedName>
        <fullName evidence="2">Uncharacterized protein</fullName>
    </submittedName>
</protein>
<dbReference type="AlphaFoldDB" id="A0A0F9VTI7"/>
<evidence type="ECO:0000313" key="2">
    <source>
        <dbReference type="EMBL" id="KKO08426.1"/>
    </source>
</evidence>
<name>A0A0F9VTI7_9ZZZZ</name>
<dbReference type="EMBL" id="LAZR01000009">
    <property type="protein sequence ID" value="KKO08426.1"/>
    <property type="molecule type" value="Genomic_DNA"/>
</dbReference>